<dbReference type="AlphaFoldDB" id="A0AAU8JNB5"/>
<sequence>MAYMIPDENQGLWQFAQEVTKDAIAKGAKFKATHRDKANILG</sequence>
<reference evidence="1" key="1">
    <citation type="submission" date="2024-07" db="EMBL/GenBank/DDBJ databases">
        <authorList>
            <person name="Kim Y.J."/>
            <person name="Jeong J.Y."/>
        </authorList>
    </citation>
    <scope>NUCLEOTIDE SEQUENCE</scope>
    <source>
        <strain evidence="1">GIHE-MW2</strain>
    </source>
</reference>
<dbReference type="RefSeq" id="WP_354636456.1">
    <property type="nucleotide sequence ID" value="NZ_CP159837.1"/>
</dbReference>
<proteinExistence type="predicted"/>
<gene>
    <name evidence="1" type="ORF">ABWT76_005753</name>
</gene>
<evidence type="ECO:0000313" key="1">
    <source>
        <dbReference type="EMBL" id="XCM40306.1"/>
    </source>
</evidence>
<name>A0AAU8JNB5_9CYAN</name>
<accession>A0AAU8JNB5</accession>
<protein>
    <submittedName>
        <fullName evidence="1">Uncharacterized protein</fullName>
    </submittedName>
</protein>
<organism evidence="1">
    <name type="scientific">Planktothricoides raciborskii GIHE-MW2</name>
    <dbReference type="NCBI Taxonomy" id="2792601"/>
    <lineage>
        <taxon>Bacteria</taxon>
        <taxon>Bacillati</taxon>
        <taxon>Cyanobacteriota</taxon>
        <taxon>Cyanophyceae</taxon>
        <taxon>Oscillatoriophycideae</taxon>
        <taxon>Oscillatoriales</taxon>
        <taxon>Oscillatoriaceae</taxon>
        <taxon>Planktothricoides</taxon>
    </lineage>
</organism>
<dbReference type="EMBL" id="CP159837">
    <property type="protein sequence ID" value="XCM40306.1"/>
    <property type="molecule type" value="Genomic_DNA"/>
</dbReference>